<reference evidence="2" key="1">
    <citation type="submission" date="2016-11" db="UniProtKB">
        <authorList>
            <consortium name="WormBaseParasite"/>
        </authorList>
    </citation>
    <scope>IDENTIFICATION</scope>
</reference>
<evidence type="ECO:0000313" key="1">
    <source>
        <dbReference type="Proteomes" id="UP000095287"/>
    </source>
</evidence>
<protein>
    <submittedName>
        <fullName evidence="2">Type II toxin-antitoxin system HicA family toxin</fullName>
    </submittedName>
</protein>
<proteinExistence type="predicted"/>
<keyword evidence="1" id="KW-1185">Reference proteome</keyword>
<dbReference type="AlphaFoldDB" id="A0A1I7Y776"/>
<evidence type="ECO:0000313" key="2">
    <source>
        <dbReference type="WBParaSite" id="L893_g13370.t1"/>
    </source>
</evidence>
<name>A0A1I7Y776_9BILA</name>
<accession>A0A1I7Y776</accession>
<dbReference type="WBParaSite" id="L893_g13370.t1">
    <property type="protein sequence ID" value="L893_g13370.t1"/>
    <property type="gene ID" value="L893_g13370"/>
</dbReference>
<organism evidence="1 2">
    <name type="scientific">Steinernema glaseri</name>
    <dbReference type="NCBI Taxonomy" id="37863"/>
    <lineage>
        <taxon>Eukaryota</taxon>
        <taxon>Metazoa</taxon>
        <taxon>Ecdysozoa</taxon>
        <taxon>Nematoda</taxon>
        <taxon>Chromadorea</taxon>
        <taxon>Rhabditida</taxon>
        <taxon>Tylenchina</taxon>
        <taxon>Panagrolaimomorpha</taxon>
        <taxon>Strongyloidoidea</taxon>
        <taxon>Steinernematidae</taxon>
        <taxon>Steinernema</taxon>
    </lineage>
</organism>
<sequence>MLHWGMPRSTRFAAVRALEAKGWDQKNKNGNTSLQWARVAQIRVVIGGQRVIFRLSNVTCKSYFDRSTDVASRKYPERMNLV</sequence>
<dbReference type="Proteomes" id="UP000095287">
    <property type="component" value="Unplaced"/>
</dbReference>